<name>A0A7X3IJG4_9BACL</name>
<proteinExistence type="predicted"/>
<dbReference type="Proteomes" id="UP000460318">
    <property type="component" value="Unassembled WGS sequence"/>
</dbReference>
<dbReference type="AlphaFoldDB" id="A0A7X3IJG4"/>
<reference evidence="1 2" key="1">
    <citation type="submission" date="2019-12" db="EMBL/GenBank/DDBJ databases">
        <title>Paenibacillus sp. nov., an endophytic bacterium isolated from the stem of Dendrobium.</title>
        <authorList>
            <person name="Zhao R."/>
        </authorList>
    </citation>
    <scope>NUCLEOTIDE SEQUENCE [LARGE SCALE GENOMIC DNA]</scope>
    <source>
        <strain evidence="1 2">HJL G12</strain>
    </source>
</reference>
<sequence>MFENDFERLKYYFEKKWANDLQLKQYVDFKVITQEEYKLITDREYQG</sequence>
<accession>A0A7X3IJG4</accession>
<evidence type="ECO:0000313" key="1">
    <source>
        <dbReference type="EMBL" id="MWV44576.1"/>
    </source>
</evidence>
<evidence type="ECO:0000313" key="2">
    <source>
        <dbReference type="Proteomes" id="UP000460318"/>
    </source>
</evidence>
<protein>
    <submittedName>
        <fullName evidence="1">XkdX family protein</fullName>
    </submittedName>
</protein>
<dbReference type="InterPro" id="IPR010022">
    <property type="entry name" value="XkdX"/>
</dbReference>
<dbReference type="EMBL" id="WUBI01000001">
    <property type="protein sequence ID" value="MWV44576.1"/>
    <property type="molecule type" value="Genomic_DNA"/>
</dbReference>
<dbReference type="RefSeq" id="WP_160497973.1">
    <property type="nucleotide sequence ID" value="NZ_WUBI01000001.1"/>
</dbReference>
<dbReference type="Pfam" id="PF09693">
    <property type="entry name" value="Phage_XkdX"/>
    <property type="match status" value="1"/>
</dbReference>
<gene>
    <name evidence="1" type="ORF">GRF59_13155</name>
</gene>
<keyword evidence="2" id="KW-1185">Reference proteome</keyword>
<organism evidence="1 2">
    <name type="scientific">Paenibacillus dendrobii</name>
    <dbReference type="NCBI Taxonomy" id="2691084"/>
    <lineage>
        <taxon>Bacteria</taxon>
        <taxon>Bacillati</taxon>
        <taxon>Bacillota</taxon>
        <taxon>Bacilli</taxon>
        <taxon>Bacillales</taxon>
        <taxon>Paenibacillaceae</taxon>
        <taxon>Paenibacillus</taxon>
    </lineage>
</organism>
<comment type="caution">
    <text evidence="1">The sequence shown here is derived from an EMBL/GenBank/DDBJ whole genome shotgun (WGS) entry which is preliminary data.</text>
</comment>